<keyword evidence="2" id="KW-1185">Reference proteome</keyword>
<dbReference type="AlphaFoldDB" id="A0A9P1JXS3"/>
<evidence type="ECO:0000313" key="1">
    <source>
        <dbReference type="EMBL" id="CCD01868.1"/>
    </source>
</evidence>
<dbReference type="EMBL" id="HE577329">
    <property type="protein sequence ID" value="CCD01868.1"/>
    <property type="molecule type" value="Genomic_DNA"/>
</dbReference>
<evidence type="ECO:0000313" key="2">
    <source>
        <dbReference type="Proteomes" id="UP000007319"/>
    </source>
</evidence>
<proteinExistence type="predicted"/>
<keyword evidence="1" id="KW-0614">Plasmid</keyword>
<geneLocation type="plasmid" evidence="1 2">
    <name>AZOBR_p2</name>
</geneLocation>
<organism evidence="1 2">
    <name type="scientific">Azospirillum baldaniorum</name>
    <dbReference type="NCBI Taxonomy" id="1064539"/>
    <lineage>
        <taxon>Bacteria</taxon>
        <taxon>Pseudomonadati</taxon>
        <taxon>Pseudomonadota</taxon>
        <taxon>Alphaproteobacteria</taxon>
        <taxon>Rhodospirillales</taxon>
        <taxon>Azospirillaceae</taxon>
        <taxon>Azospirillum</taxon>
    </lineage>
</organism>
<reference evidence="1 2" key="1">
    <citation type="journal article" date="2011" name="PLoS Genet.">
        <title>Azospirillum genomes reveal transition of bacteria from aquatic to terrestrial environments.</title>
        <authorList>
            <person name="Wisniewski-Dye F."/>
            <person name="Borziak K."/>
            <person name="Khalsa-Moyers G."/>
            <person name="Alexandre G."/>
            <person name="Sukharnikov L.O."/>
            <person name="Wuichet K."/>
            <person name="Hurst G.B."/>
            <person name="McDonald W.H."/>
            <person name="Robertson J.S."/>
            <person name="Barbe V."/>
            <person name="Calteau A."/>
            <person name="Rouy Z."/>
            <person name="Mangenot S."/>
            <person name="Prigent-Combaret C."/>
            <person name="Normand P."/>
            <person name="Boyer M."/>
            <person name="Siguier P."/>
            <person name="Dessaux Y."/>
            <person name="Elmerich C."/>
            <person name="Condemine G."/>
            <person name="Krishnen G."/>
            <person name="Kennedy I."/>
            <person name="Paterson A.H."/>
            <person name="Gonzalez V."/>
            <person name="Mavingui P."/>
            <person name="Zhulin I.B."/>
        </authorList>
    </citation>
    <scope>NUCLEOTIDE SEQUENCE [LARGE SCALE GENOMIC DNA]</scope>
    <source>
        <strain evidence="1 2">Sp245</strain>
    </source>
</reference>
<name>A0A9P1JXS3_9PROT</name>
<accession>A0A9P1JXS3</accession>
<protein>
    <submittedName>
        <fullName evidence="1">Uncharacterized protein</fullName>
    </submittedName>
</protein>
<dbReference type="KEGG" id="abs:AZOBR_p270064"/>
<dbReference type="Proteomes" id="UP000007319">
    <property type="component" value="Plasmid AZOBR_p2"/>
</dbReference>
<gene>
    <name evidence="1" type="ORF">AZOBR_p270064</name>
</gene>
<sequence length="58" mass="5947">MKRLCHPSCGSVSGYTETHRCASSACCGPSNDGRRIQSSKNALCFAQEGAAGGRQAAA</sequence>